<dbReference type="NCBIfam" id="TIGR00254">
    <property type="entry name" value="GGDEF"/>
    <property type="match status" value="1"/>
</dbReference>
<feature type="domain" description="GGDEF" evidence="4">
    <location>
        <begin position="381"/>
        <end position="518"/>
    </location>
</feature>
<dbReference type="CDD" id="cd01949">
    <property type="entry name" value="GGDEF"/>
    <property type="match status" value="1"/>
</dbReference>
<dbReference type="PANTHER" id="PTHR45138:SF9">
    <property type="entry name" value="DIGUANYLATE CYCLASE DGCM-RELATED"/>
    <property type="match status" value="1"/>
</dbReference>
<dbReference type="PANTHER" id="PTHR45138">
    <property type="entry name" value="REGULATORY COMPONENTS OF SENSORY TRANSDUCTION SYSTEM"/>
    <property type="match status" value="1"/>
</dbReference>
<dbReference type="CDD" id="cd12914">
    <property type="entry name" value="PDC1_DGC_like"/>
    <property type="match status" value="1"/>
</dbReference>
<dbReference type="InterPro" id="IPR054327">
    <property type="entry name" value="His-kinase-like_sensor"/>
</dbReference>
<dbReference type="HOGENOM" id="CLU_000445_134_2_4"/>
<dbReference type="InterPro" id="IPR000160">
    <property type="entry name" value="GGDEF_dom"/>
</dbReference>
<sequence>MTLPIAIAPRQPGSRKQLPITFLATLFVALVCVSLMTVEAWRSWNARDVELQETEIATTNLARALSEHADDTIKQADTVLVGVVERLELDGNSAPSLERLHKLLMQHIAELPQLNDLSIYDETGLWLVNARNGPIPVVNNSDRQYFIYHRSHLERGAYIGPPVRSRSTGNWIVTVSRRYNHADGSFAGVALATINIGYFKNFYDSFDIGHAGSIFLSLNDGTMLVRSPMLDNVIGKNLSNYPIYRDYASKNAVGTAIMRSGQDGMERLIAYRHLDRYPLFITVARSKDEVLADWRADTYLHVLGALLLTLALGLLGWRLIHQIQLRLAAEAGLLQVQESLRTLNQHLEQLALQDSLTGLANRRHFDSTLRDEFSRAMRNANSLALVMIDVDYFKQYNDIYGHLAGDECLRQISEIVKSSKNRPGDLAARYGGEELAVLLPDTDLAGAMAVAEKIRLAIYNLHMEHAFGPVGVITISAGVDAFVPVRDDNIPFELIQAADKAMYAAKAAGRNCVRSSDDLH</sequence>
<name>A0A0A1FBL2_9BURK</name>
<dbReference type="Proteomes" id="UP000030302">
    <property type="component" value="Chromosome"/>
</dbReference>
<keyword evidence="3" id="KW-0812">Transmembrane</keyword>
<dbReference type="EC" id="2.7.7.65" evidence="1"/>
<dbReference type="OrthoDB" id="9813903at2"/>
<dbReference type="InterPro" id="IPR050469">
    <property type="entry name" value="Diguanylate_Cyclase"/>
</dbReference>
<evidence type="ECO:0000256" key="2">
    <source>
        <dbReference type="ARBA" id="ARBA00034247"/>
    </source>
</evidence>
<dbReference type="GO" id="GO:0052621">
    <property type="term" value="F:diguanylate cyclase activity"/>
    <property type="evidence" value="ECO:0007669"/>
    <property type="project" value="UniProtKB-EC"/>
</dbReference>
<comment type="catalytic activity">
    <reaction evidence="2">
        <text>2 GTP = 3',3'-c-di-GMP + 2 diphosphate</text>
        <dbReference type="Rhea" id="RHEA:24898"/>
        <dbReference type="ChEBI" id="CHEBI:33019"/>
        <dbReference type="ChEBI" id="CHEBI:37565"/>
        <dbReference type="ChEBI" id="CHEBI:58805"/>
        <dbReference type="EC" id="2.7.7.65"/>
    </reaction>
</comment>
<dbReference type="EMBL" id="CP009962">
    <property type="protein sequence ID" value="AIY41921.1"/>
    <property type="molecule type" value="Genomic_DNA"/>
</dbReference>
<dbReference type="RefSeq" id="WP_081992377.1">
    <property type="nucleotide sequence ID" value="NZ_CP009962.1"/>
</dbReference>
<dbReference type="GO" id="GO:0043709">
    <property type="term" value="P:cell adhesion involved in single-species biofilm formation"/>
    <property type="evidence" value="ECO:0007669"/>
    <property type="project" value="TreeGrafter"/>
</dbReference>
<keyword evidence="6" id="KW-1185">Reference proteome</keyword>
<evidence type="ECO:0000256" key="3">
    <source>
        <dbReference type="SAM" id="Phobius"/>
    </source>
</evidence>
<dbReference type="InterPro" id="IPR043128">
    <property type="entry name" value="Rev_trsase/Diguanyl_cyclase"/>
</dbReference>
<evidence type="ECO:0000256" key="1">
    <source>
        <dbReference type="ARBA" id="ARBA00012528"/>
    </source>
</evidence>
<dbReference type="CDD" id="cd12915">
    <property type="entry name" value="PDC2_DGC_like"/>
    <property type="match status" value="1"/>
</dbReference>
<keyword evidence="3" id="KW-0472">Membrane</keyword>
<dbReference type="FunFam" id="3.30.70.270:FF:000001">
    <property type="entry name" value="Diguanylate cyclase domain protein"/>
    <property type="match status" value="1"/>
</dbReference>
<dbReference type="GO" id="GO:1902201">
    <property type="term" value="P:negative regulation of bacterial-type flagellum-dependent cell motility"/>
    <property type="evidence" value="ECO:0007669"/>
    <property type="project" value="TreeGrafter"/>
</dbReference>
<dbReference type="Gene3D" id="3.30.450.20">
    <property type="entry name" value="PAS domain"/>
    <property type="match status" value="2"/>
</dbReference>
<dbReference type="PROSITE" id="PS50887">
    <property type="entry name" value="GGDEF"/>
    <property type="match status" value="1"/>
</dbReference>
<dbReference type="Gene3D" id="3.30.70.270">
    <property type="match status" value="1"/>
</dbReference>
<organism evidence="5 6">
    <name type="scientific">Collimonas arenae</name>
    <dbReference type="NCBI Taxonomy" id="279058"/>
    <lineage>
        <taxon>Bacteria</taxon>
        <taxon>Pseudomonadati</taxon>
        <taxon>Pseudomonadota</taxon>
        <taxon>Betaproteobacteria</taxon>
        <taxon>Burkholderiales</taxon>
        <taxon>Oxalobacteraceae</taxon>
        <taxon>Collimonas</taxon>
    </lineage>
</organism>
<proteinExistence type="predicted"/>
<feature type="transmembrane region" description="Helical" evidence="3">
    <location>
        <begin position="20"/>
        <end position="38"/>
    </location>
</feature>
<dbReference type="Pfam" id="PF22588">
    <property type="entry name" value="dCache_1_like"/>
    <property type="match status" value="1"/>
</dbReference>
<keyword evidence="3" id="KW-1133">Transmembrane helix</keyword>
<gene>
    <name evidence="5" type="ORF">LT85_2763</name>
</gene>
<dbReference type="Pfam" id="PF00990">
    <property type="entry name" value="GGDEF"/>
    <property type="match status" value="1"/>
</dbReference>
<dbReference type="AlphaFoldDB" id="A0A0A1FBL2"/>
<dbReference type="InterPro" id="IPR029787">
    <property type="entry name" value="Nucleotide_cyclase"/>
</dbReference>
<dbReference type="SMART" id="SM00267">
    <property type="entry name" value="GGDEF"/>
    <property type="match status" value="1"/>
</dbReference>
<evidence type="ECO:0000313" key="5">
    <source>
        <dbReference type="EMBL" id="AIY41921.1"/>
    </source>
</evidence>
<dbReference type="GO" id="GO:0005886">
    <property type="term" value="C:plasma membrane"/>
    <property type="evidence" value="ECO:0007669"/>
    <property type="project" value="TreeGrafter"/>
</dbReference>
<feature type="transmembrane region" description="Helical" evidence="3">
    <location>
        <begin position="299"/>
        <end position="320"/>
    </location>
</feature>
<dbReference type="SUPFAM" id="SSF55073">
    <property type="entry name" value="Nucleotide cyclase"/>
    <property type="match status" value="1"/>
</dbReference>
<evidence type="ECO:0000259" key="4">
    <source>
        <dbReference type="PROSITE" id="PS50887"/>
    </source>
</evidence>
<dbReference type="STRING" id="279058.LT85_2763"/>
<protein>
    <recommendedName>
        <fullName evidence="1">diguanylate cyclase</fullName>
        <ecNumber evidence="1">2.7.7.65</ecNumber>
    </recommendedName>
</protein>
<accession>A0A0A1FBL2</accession>
<reference evidence="6" key="1">
    <citation type="journal article" date="2014" name="Soil Biol. Biochem.">
        <title>Structure and function of bacterial communities in ageing soils: Insights from the Mendocino ecological staircase.</title>
        <authorList>
            <person name="Uroz S."/>
            <person name="Tech J.J."/>
            <person name="Sawaya N.A."/>
            <person name="Frey-Klett P."/>
            <person name="Leveau J.H.J."/>
        </authorList>
    </citation>
    <scope>NUCLEOTIDE SEQUENCE [LARGE SCALE GENOMIC DNA]</scope>
    <source>
        <strain evidence="6">Cal35</strain>
    </source>
</reference>
<dbReference type="KEGG" id="care:LT85_2763"/>
<evidence type="ECO:0000313" key="6">
    <source>
        <dbReference type="Proteomes" id="UP000030302"/>
    </source>
</evidence>